<keyword evidence="3" id="KW-1185">Reference proteome</keyword>
<dbReference type="GO" id="GO:0016747">
    <property type="term" value="F:acyltransferase activity, transferring groups other than amino-acyl groups"/>
    <property type="evidence" value="ECO:0007669"/>
    <property type="project" value="InterPro"/>
</dbReference>
<dbReference type="AlphaFoldDB" id="A0A2T6B6Z4"/>
<dbReference type="Pfam" id="PF13302">
    <property type="entry name" value="Acetyltransf_3"/>
    <property type="match status" value="1"/>
</dbReference>
<feature type="domain" description="N-acetyltransferase" evidence="1">
    <location>
        <begin position="14"/>
        <end position="180"/>
    </location>
</feature>
<evidence type="ECO:0000259" key="1">
    <source>
        <dbReference type="PROSITE" id="PS51186"/>
    </source>
</evidence>
<dbReference type="EMBL" id="QBKP01000003">
    <property type="protein sequence ID" value="PTX51802.1"/>
    <property type="molecule type" value="Genomic_DNA"/>
</dbReference>
<evidence type="ECO:0000313" key="3">
    <source>
        <dbReference type="Proteomes" id="UP000244224"/>
    </source>
</evidence>
<gene>
    <name evidence="2" type="ORF">C8N34_103307</name>
</gene>
<dbReference type="OrthoDB" id="6293260at2"/>
<proteinExistence type="predicted"/>
<evidence type="ECO:0000313" key="2">
    <source>
        <dbReference type="EMBL" id="PTX51802.1"/>
    </source>
</evidence>
<accession>A0A2T6B6Z4</accession>
<comment type="caution">
    <text evidence="2">The sequence shown here is derived from an EMBL/GenBank/DDBJ whole genome shotgun (WGS) entry which is preliminary data.</text>
</comment>
<dbReference type="RefSeq" id="WP_054301784.1">
    <property type="nucleotide sequence ID" value="NZ_QBKP01000003.1"/>
</dbReference>
<organism evidence="2 3">
    <name type="scientific">Gemmobacter caeni</name>
    <dbReference type="NCBI Taxonomy" id="589035"/>
    <lineage>
        <taxon>Bacteria</taxon>
        <taxon>Pseudomonadati</taxon>
        <taxon>Pseudomonadota</taxon>
        <taxon>Alphaproteobacteria</taxon>
        <taxon>Rhodobacterales</taxon>
        <taxon>Paracoccaceae</taxon>
        <taxon>Gemmobacter</taxon>
    </lineage>
</organism>
<dbReference type="InterPro" id="IPR051531">
    <property type="entry name" value="N-acetyltransferase"/>
</dbReference>
<keyword evidence="2" id="KW-0808">Transferase</keyword>
<dbReference type="InterPro" id="IPR016181">
    <property type="entry name" value="Acyl_CoA_acyltransferase"/>
</dbReference>
<dbReference type="SUPFAM" id="SSF55729">
    <property type="entry name" value="Acyl-CoA N-acyltransferases (Nat)"/>
    <property type="match status" value="1"/>
</dbReference>
<dbReference type="PROSITE" id="PS51186">
    <property type="entry name" value="GNAT"/>
    <property type="match status" value="1"/>
</dbReference>
<dbReference type="InterPro" id="IPR000182">
    <property type="entry name" value="GNAT_dom"/>
</dbReference>
<reference evidence="2 3" key="1">
    <citation type="submission" date="2018-04" db="EMBL/GenBank/DDBJ databases">
        <title>Genomic Encyclopedia of Archaeal and Bacterial Type Strains, Phase II (KMG-II): from individual species to whole genera.</title>
        <authorList>
            <person name="Goeker M."/>
        </authorList>
    </citation>
    <scope>NUCLEOTIDE SEQUENCE [LARGE SCALE GENOMIC DNA]</scope>
    <source>
        <strain evidence="2 3">DSM 21823</strain>
    </source>
</reference>
<sequence length="186" mass="20973">MSGLPPLPHQTARLSLRRFVPEDFAAYADCHRRAEVYRHLYTAPPEGEALAQQFARACDPRFEDEGDAFRLAVCRQTDGALLGEVVLKYANRIARQGELGYIFHPDYAGQGYATEAAGAMLALGFGPCGLHRIFARIASRNEASWRLADRLGLRREAHLVENDFFEGVWGDEFIYALLGREWRDRG</sequence>
<dbReference type="Gene3D" id="3.40.630.30">
    <property type="match status" value="1"/>
</dbReference>
<protein>
    <submittedName>
        <fullName evidence="2">RimJ/RimL family protein N-acetyltransferase</fullName>
    </submittedName>
</protein>
<dbReference type="PANTHER" id="PTHR43792">
    <property type="entry name" value="GNAT FAMILY, PUTATIVE (AFU_ORTHOLOGUE AFUA_3G00765)-RELATED-RELATED"/>
    <property type="match status" value="1"/>
</dbReference>
<dbReference type="Proteomes" id="UP000244224">
    <property type="component" value="Unassembled WGS sequence"/>
</dbReference>
<name>A0A2T6B6Z4_9RHOB</name>